<evidence type="ECO:0000313" key="3">
    <source>
        <dbReference type="WBParaSite" id="MBELARI_LOCUS10564"/>
    </source>
</evidence>
<dbReference type="AlphaFoldDB" id="A0AAF3E9I5"/>
<name>A0AAF3E9I5_9BILA</name>
<dbReference type="WBParaSite" id="MBELARI_LOCUS10564">
    <property type="protein sequence ID" value="MBELARI_LOCUS10564"/>
    <property type="gene ID" value="MBELARI_LOCUS10564"/>
</dbReference>
<dbReference type="Proteomes" id="UP000887575">
    <property type="component" value="Unassembled WGS sequence"/>
</dbReference>
<sequence>MGVMVRAEERMQKWCTRAGGTAGSARDGCTASGEIEAGEEATGHSRVPDKALSGEADEIEGDSEKTGGDAGKPRTRRERSRGVCTGPGGICFDQQIR</sequence>
<evidence type="ECO:0000256" key="1">
    <source>
        <dbReference type="SAM" id="MobiDB-lite"/>
    </source>
</evidence>
<organism evidence="2 3">
    <name type="scientific">Mesorhabditis belari</name>
    <dbReference type="NCBI Taxonomy" id="2138241"/>
    <lineage>
        <taxon>Eukaryota</taxon>
        <taxon>Metazoa</taxon>
        <taxon>Ecdysozoa</taxon>
        <taxon>Nematoda</taxon>
        <taxon>Chromadorea</taxon>
        <taxon>Rhabditida</taxon>
        <taxon>Rhabditina</taxon>
        <taxon>Rhabditomorpha</taxon>
        <taxon>Rhabditoidea</taxon>
        <taxon>Rhabditidae</taxon>
        <taxon>Mesorhabditinae</taxon>
        <taxon>Mesorhabditis</taxon>
    </lineage>
</organism>
<reference evidence="3" key="1">
    <citation type="submission" date="2024-02" db="UniProtKB">
        <authorList>
            <consortium name="WormBaseParasite"/>
        </authorList>
    </citation>
    <scope>IDENTIFICATION</scope>
</reference>
<feature type="region of interest" description="Disordered" evidence="1">
    <location>
        <begin position="17"/>
        <end position="97"/>
    </location>
</feature>
<proteinExistence type="predicted"/>
<accession>A0AAF3E9I5</accession>
<evidence type="ECO:0000313" key="2">
    <source>
        <dbReference type="Proteomes" id="UP000887575"/>
    </source>
</evidence>
<protein>
    <submittedName>
        <fullName evidence="3">Uncharacterized protein</fullName>
    </submittedName>
</protein>
<keyword evidence="2" id="KW-1185">Reference proteome</keyword>